<dbReference type="RefSeq" id="WP_083545919.1">
    <property type="nucleotide sequence ID" value="NZ_FRAW01000046.1"/>
</dbReference>
<dbReference type="EMBL" id="FRAW01000046">
    <property type="protein sequence ID" value="SHL20308.1"/>
    <property type="molecule type" value="Genomic_DNA"/>
</dbReference>
<dbReference type="InterPro" id="IPR030802">
    <property type="entry name" value="Permease_MalE"/>
</dbReference>
<evidence type="ECO:0000313" key="2">
    <source>
        <dbReference type="EMBL" id="SHL20308.1"/>
    </source>
</evidence>
<dbReference type="Proteomes" id="UP000184275">
    <property type="component" value="Unassembled WGS sequence"/>
</dbReference>
<dbReference type="PANTHER" id="PTHR30188">
    <property type="entry name" value="ABC TRANSPORTER PERMEASE PROTEIN-RELATED"/>
    <property type="match status" value="1"/>
</dbReference>
<proteinExistence type="predicted"/>
<feature type="transmembrane region" description="Helical" evidence="1">
    <location>
        <begin position="221"/>
        <end position="240"/>
    </location>
</feature>
<keyword evidence="1" id="KW-0812">Transmembrane</keyword>
<gene>
    <name evidence="2" type="ORF">SAMN05720469_14616</name>
</gene>
<dbReference type="GO" id="GO:0005548">
    <property type="term" value="F:phospholipid transporter activity"/>
    <property type="evidence" value="ECO:0007669"/>
    <property type="project" value="TreeGrafter"/>
</dbReference>
<keyword evidence="1" id="KW-1133">Transmembrane helix</keyword>
<evidence type="ECO:0000313" key="3">
    <source>
        <dbReference type="Proteomes" id="UP000184275"/>
    </source>
</evidence>
<evidence type="ECO:0000256" key="1">
    <source>
        <dbReference type="SAM" id="Phobius"/>
    </source>
</evidence>
<keyword evidence="3" id="KW-1185">Reference proteome</keyword>
<organism evidence="2 3">
    <name type="scientific">Fibrobacter intestinalis</name>
    <dbReference type="NCBI Taxonomy" id="28122"/>
    <lineage>
        <taxon>Bacteria</taxon>
        <taxon>Pseudomonadati</taxon>
        <taxon>Fibrobacterota</taxon>
        <taxon>Fibrobacteria</taxon>
        <taxon>Fibrobacterales</taxon>
        <taxon>Fibrobacteraceae</taxon>
        <taxon>Fibrobacter</taxon>
    </lineage>
</organism>
<feature type="transmembrane region" description="Helical" evidence="1">
    <location>
        <begin position="158"/>
        <end position="186"/>
    </location>
</feature>
<sequence>MKIHRTLDDWSFFGSVFNKLGRCFLSTVFGKQFFLFLQTIHSIFAKERNFNRDLLRIIRQVYFTAVEIFPVLFVVAALAGTITIVEALTVMPRVGFSSSFGGLMVAVIIREVGPILTAFLIAGRSGSALTTMIGTMAINSEVDALSTLGVNPIRYLVMPALIGGVIAMLISNVLFSVCGICSGFLITKFLVAVSGDSLNLNISWHFLSGTILSSLTLTDFVLAIVKPICFGIIIFINACYRGLTIRRDIRQVPKATSSSVIYSFLYVIVVDVLFSLFYIFDYATQMSRII</sequence>
<reference evidence="3" key="1">
    <citation type="submission" date="2016-11" db="EMBL/GenBank/DDBJ databases">
        <authorList>
            <person name="Varghese N."/>
            <person name="Submissions S."/>
        </authorList>
    </citation>
    <scope>NUCLEOTIDE SEQUENCE [LARGE SCALE GENOMIC DNA]</scope>
    <source>
        <strain evidence="3">UWOS</strain>
    </source>
</reference>
<feature type="transmembrane region" description="Helical" evidence="1">
    <location>
        <begin position="61"/>
        <end position="84"/>
    </location>
</feature>
<feature type="transmembrane region" description="Helical" evidence="1">
    <location>
        <begin position="260"/>
        <end position="280"/>
    </location>
</feature>
<dbReference type="Pfam" id="PF02405">
    <property type="entry name" value="MlaE"/>
    <property type="match status" value="1"/>
</dbReference>
<dbReference type="AlphaFoldDB" id="A0A1M6YPZ2"/>
<name>A0A1M6YPZ2_9BACT</name>
<dbReference type="PANTHER" id="PTHR30188:SF4">
    <property type="entry name" value="PROTEIN TRIGALACTOSYLDIACYLGLYCEROL 1, CHLOROPLASTIC"/>
    <property type="match status" value="1"/>
</dbReference>
<protein>
    <submittedName>
        <fullName evidence="2">Phospholipid/cholesterol/gamma-HCH transport system permease protein</fullName>
    </submittedName>
</protein>
<keyword evidence="1" id="KW-0472">Membrane</keyword>
<accession>A0A1M6YPZ2</accession>
<dbReference type="GO" id="GO:0043190">
    <property type="term" value="C:ATP-binding cassette (ABC) transporter complex"/>
    <property type="evidence" value="ECO:0007669"/>
    <property type="project" value="InterPro"/>
</dbReference>